<proteinExistence type="predicted"/>
<gene>
    <name evidence="1" type="ORF">H8S02_07745</name>
</gene>
<dbReference type="EMBL" id="JACOPK010000006">
    <property type="protein sequence ID" value="MBC5695836.1"/>
    <property type="molecule type" value="Genomic_DNA"/>
</dbReference>
<dbReference type="RefSeq" id="WP_186970043.1">
    <property type="nucleotide sequence ID" value="NZ_JACOPK010000006.1"/>
</dbReference>
<keyword evidence="2" id="KW-1185">Reference proteome</keyword>
<organism evidence="1 2">
    <name type="scientific">Agathobaculum hominis</name>
    <dbReference type="NCBI Taxonomy" id="2763014"/>
    <lineage>
        <taxon>Bacteria</taxon>
        <taxon>Bacillati</taxon>
        <taxon>Bacillota</taxon>
        <taxon>Clostridia</taxon>
        <taxon>Eubacteriales</taxon>
        <taxon>Butyricicoccaceae</taxon>
        <taxon>Agathobaculum</taxon>
    </lineage>
</organism>
<protein>
    <recommendedName>
        <fullName evidence="3">Terminase small subunit</fullName>
    </recommendedName>
</protein>
<comment type="caution">
    <text evidence="1">The sequence shown here is derived from an EMBL/GenBank/DDBJ whole genome shotgun (WGS) entry which is preliminary data.</text>
</comment>
<evidence type="ECO:0008006" key="3">
    <source>
        <dbReference type="Google" id="ProtNLM"/>
    </source>
</evidence>
<accession>A0ABR7GNF5</accession>
<reference evidence="1 2" key="1">
    <citation type="submission" date="2020-08" db="EMBL/GenBank/DDBJ databases">
        <title>Genome public.</title>
        <authorList>
            <person name="Liu C."/>
            <person name="Sun Q."/>
        </authorList>
    </citation>
    <scope>NUCLEOTIDE SEQUENCE [LARGE SCALE GENOMIC DNA]</scope>
    <source>
        <strain evidence="1 2">M2</strain>
    </source>
</reference>
<name>A0ABR7GNF5_9FIRM</name>
<evidence type="ECO:0000313" key="2">
    <source>
        <dbReference type="Proteomes" id="UP000641741"/>
    </source>
</evidence>
<dbReference type="Proteomes" id="UP000641741">
    <property type="component" value="Unassembled WGS sequence"/>
</dbReference>
<sequence>MQEPNNRNPENTMPLDPFAAAKAPVQSAETTYPVEADGEIHELTLDELIEAAAQGLSRHNAYVRRNRAANALPNGQIYAAFVEEYPDVRPEDIPQQVWEWAQQEGSLVSAYRKWEIAELRDELAALEMNRRNRRAAVGTAQTDGEPAGIDPVTLALLGR</sequence>
<evidence type="ECO:0000313" key="1">
    <source>
        <dbReference type="EMBL" id="MBC5695836.1"/>
    </source>
</evidence>